<reference evidence="3 4" key="1">
    <citation type="submission" date="2018-06" db="EMBL/GenBank/DDBJ databases">
        <title>Comparative genomics reveals the genomic features of Rhizophagus irregularis, R. cerebriforme, R. diaphanum and Gigaspora rosea, and their symbiotic lifestyle signature.</title>
        <authorList>
            <person name="Morin E."/>
            <person name="San Clemente H."/>
            <person name="Chen E.C.H."/>
            <person name="De La Providencia I."/>
            <person name="Hainaut M."/>
            <person name="Kuo A."/>
            <person name="Kohler A."/>
            <person name="Murat C."/>
            <person name="Tang N."/>
            <person name="Roy S."/>
            <person name="Loubradou J."/>
            <person name="Henrissat B."/>
            <person name="Grigoriev I.V."/>
            <person name="Corradi N."/>
            <person name="Roux C."/>
            <person name="Martin F.M."/>
        </authorList>
    </citation>
    <scope>NUCLEOTIDE SEQUENCE [LARGE SCALE GENOMIC DNA]</scope>
    <source>
        <strain evidence="3 4">DAOM 227022</strain>
    </source>
</reference>
<dbReference type="AlphaFoldDB" id="A0A397T317"/>
<evidence type="ECO:0000256" key="2">
    <source>
        <dbReference type="SAM" id="Phobius"/>
    </source>
</evidence>
<proteinExistence type="predicted"/>
<dbReference type="OrthoDB" id="2398709at2759"/>
<evidence type="ECO:0000313" key="3">
    <source>
        <dbReference type="EMBL" id="RIA91296.1"/>
    </source>
</evidence>
<gene>
    <name evidence="3" type="ORF">C1645_822270</name>
</gene>
<name>A0A397T317_9GLOM</name>
<protein>
    <submittedName>
        <fullName evidence="3">Uncharacterized protein</fullName>
    </submittedName>
</protein>
<comment type="caution">
    <text evidence="3">The sequence shown here is derived from an EMBL/GenBank/DDBJ whole genome shotgun (WGS) entry which is preliminary data.</text>
</comment>
<organism evidence="3 4">
    <name type="scientific">Glomus cerebriforme</name>
    <dbReference type="NCBI Taxonomy" id="658196"/>
    <lineage>
        <taxon>Eukaryota</taxon>
        <taxon>Fungi</taxon>
        <taxon>Fungi incertae sedis</taxon>
        <taxon>Mucoromycota</taxon>
        <taxon>Glomeromycotina</taxon>
        <taxon>Glomeromycetes</taxon>
        <taxon>Glomerales</taxon>
        <taxon>Glomeraceae</taxon>
        <taxon>Glomus</taxon>
    </lineage>
</organism>
<dbReference type="EMBL" id="QKYT01000157">
    <property type="protein sequence ID" value="RIA91296.1"/>
    <property type="molecule type" value="Genomic_DNA"/>
</dbReference>
<feature type="coiled-coil region" evidence="1">
    <location>
        <begin position="72"/>
        <end position="106"/>
    </location>
</feature>
<keyword evidence="2" id="KW-0812">Transmembrane</keyword>
<keyword evidence="4" id="KW-1185">Reference proteome</keyword>
<feature type="transmembrane region" description="Helical" evidence="2">
    <location>
        <begin position="23"/>
        <end position="43"/>
    </location>
</feature>
<keyword evidence="1" id="KW-0175">Coiled coil</keyword>
<evidence type="ECO:0000256" key="1">
    <source>
        <dbReference type="SAM" id="Coils"/>
    </source>
</evidence>
<sequence length="130" mass="15124">MLLYVTNFIFLGFAIHRNYVDPINGLFVIVPIEFMCLVIFAMISGPSLLWIKTYLAITLVELSLYLERAKNVKENEKGLEGIRNKLNELEEIINNMNMDNEKQGKKRVVLEINIREKINEEGNEEKDNFS</sequence>
<evidence type="ECO:0000313" key="4">
    <source>
        <dbReference type="Proteomes" id="UP000265703"/>
    </source>
</evidence>
<keyword evidence="2" id="KW-1133">Transmembrane helix</keyword>
<keyword evidence="2" id="KW-0472">Membrane</keyword>
<accession>A0A397T317</accession>
<dbReference type="Proteomes" id="UP000265703">
    <property type="component" value="Unassembled WGS sequence"/>
</dbReference>